<dbReference type="RefSeq" id="WP_121898559.1">
    <property type="nucleotide sequence ID" value="NZ_RCNT01000006.1"/>
</dbReference>
<sequence length="102" mass="10825">MLKHCVFVAANTPDALVQTVEAMTLIEGLLPKIPGMLDLAHGPNRDFEEKTGAYPYGFIISFADRAAHLAYENHPDHQRAGALLVAAATGGADGILVADLEV</sequence>
<dbReference type="OrthoDB" id="9816070at2"/>
<dbReference type="AlphaFoldDB" id="A0A3L9Y456"/>
<comment type="caution">
    <text evidence="2">The sequence shown here is derived from an EMBL/GenBank/DDBJ whole genome shotgun (WGS) entry which is preliminary data.</text>
</comment>
<proteinExistence type="predicted"/>
<name>A0A3L9Y456_9RHOB</name>
<feature type="domain" description="Stress-response A/B barrel" evidence="1">
    <location>
        <begin position="2"/>
        <end position="100"/>
    </location>
</feature>
<accession>A0A3L9Y456</accession>
<dbReference type="SMART" id="SM00886">
    <property type="entry name" value="Dabb"/>
    <property type="match status" value="1"/>
</dbReference>
<dbReference type="EMBL" id="RCNT01000006">
    <property type="protein sequence ID" value="RMA41847.1"/>
    <property type="molecule type" value="Genomic_DNA"/>
</dbReference>
<evidence type="ECO:0000313" key="3">
    <source>
        <dbReference type="Proteomes" id="UP000281343"/>
    </source>
</evidence>
<reference evidence="2 3" key="1">
    <citation type="submission" date="2018-10" db="EMBL/GenBank/DDBJ databases">
        <authorList>
            <person name="Jung H.S."/>
            <person name="Jeon C.O."/>
        </authorList>
    </citation>
    <scope>NUCLEOTIDE SEQUENCE [LARGE SCALE GENOMIC DNA]</scope>
    <source>
        <strain evidence="2 3">MA-7-27</strain>
    </source>
</reference>
<evidence type="ECO:0000313" key="2">
    <source>
        <dbReference type="EMBL" id="RMA41847.1"/>
    </source>
</evidence>
<dbReference type="InterPro" id="IPR013097">
    <property type="entry name" value="Dabb"/>
</dbReference>
<dbReference type="Pfam" id="PF07876">
    <property type="entry name" value="Dabb"/>
    <property type="match status" value="1"/>
</dbReference>
<evidence type="ECO:0000259" key="1">
    <source>
        <dbReference type="PROSITE" id="PS51502"/>
    </source>
</evidence>
<keyword evidence="3" id="KW-1185">Reference proteome</keyword>
<dbReference type="InterPro" id="IPR011008">
    <property type="entry name" value="Dimeric_a/b-barrel"/>
</dbReference>
<protein>
    <submittedName>
        <fullName evidence="2">Dabb family protein</fullName>
    </submittedName>
</protein>
<dbReference type="PROSITE" id="PS51502">
    <property type="entry name" value="S_R_A_B_BARREL"/>
    <property type="match status" value="1"/>
</dbReference>
<organism evidence="2 3">
    <name type="scientific">Rhodophyticola porphyridii</name>
    <dbReference type="NCBI Taxonomy" id="1852017"/>
    <lineage>
        <taxon>Bacteria</taxon>
        <taxon>Pseudomonadati</taxon>
        <taxon>Pseudomonadota</taxon>
        <taxon>Alphaproteobacteria</taxon>
        <taxon>Rhodobacterales</taxon>
        <taxon>Roseobacteraceae</taxon>
        <taxon>Rhodophyticola</taxon>
    </lineage>
</organism>
<dbReference type="SUPFAM" id="SSF54909">
    <property type="entry name" value="Dimeric alpha+beta barrel"/>
    <property type="match status" value="1"/>
</dbReference>
<dbReference type="Proteomes" id="UP000281343">
    <property type="component" value="Unassembled WGS sequence"/>
</dbReference>
<dbReference type="Gene3D" id="3.30.70.100">
    <property type="match status" value="1"/>
</dbReference>
<gene>
    <name evidence="2" type="ORF">D9R08_13420</name>
</gene>